<dbReference type="AlphaFoldDB" id="A0A6G0WYZ5"/>
<sequence>MRSGGLVFAAALSSDFAARHPPKTHINLAALMFAICNYAASSVVLQSSTNAGLQLYETRQERMLFERVPSKQWLLVLFTNPFLSLPTARHIAHHLGAALDSLEDIALETRAAYTKRFQHLAREVFYNAVGGIIASGIGVSMKSVYIRCNAAIVDGASSPGEETKPVVAASSRWKRRLHALWHKKQQHNSIHPRHGDGTPRQLQWQVHRESPKSPWNAAAIDAIINAIDSLFPPPEPYLARIQSGDNHWIVLRHGRMHLLAESLDRDDVASSRGWKTCLGDMQAMADAVFAMDT</sequence>
<gene>
    <name evidence="1" type="ORF">Ae201684_010164</name>
</gene>
<reference evidence="1 2" key="1">
    <citation type="submission" date="2019-07" db="EMBL/GenBank/DDBJ databases">
        <title>Genomics analysis of Aphanomyces spp. identifies a new class of oomycete effector associated with host adaptation.</title>
        <authorList>
            <person name="Gaulin E."/>
        </authorList>
    </citation>
    <scope>NUCLEOTIDE SEQUENCE [LARGE SCALE GENOMIC DNA]</scope>
    <source>
        <strain evidence="1 2">ATCC 201684</strain>
    </source>
</reference>
<protein>
    <submittedName>
        <fullName evidence="1">Uncharacterized protein</fullName>
    </submittedName>
</protein>
<organism evidence="1 2">
    <name type="scientific">Aphanomyces euteiches</name>
    <dbReference type="NCBI Taxonomy" id="100861"/>
    <lineage>
        <taxon>Eukaryota</taxon>
        <taxon>Sar</taxon>
        <taxon>Stramenopiles</taxon>
        <taxon>Oomycota</taxon>
        <taxon>Saprolegniomycetes</taxon>
        <taxon>Saprolegniales</taxon>
        <taxon>Verrucalvaceae</taxon>
        <taxon>Aphanomyces</taxon>
    </lineage>
</organism>
<evidence type="ECO:0000313" key="1">
    <source>
        <dbReference type="EMBL" id="KAF0732835.1"/>
    </source>
</evidence>
<dbReference type="Proteomes" id="UP000481153">
    <property type="component" value="Unassembled WGS sequence"/>
</dbReference>
<dbReference type="EMBL" id="VJMJ01000128">
    <property type="protein sequence ID" value="KAF0732835.1"/>
    <property type="molecule type" value="Genomic_DNA"/>
</dbReference>
<dbReference type="VEuPathDB" id="FungiDB:AeMF1_001343"/>
<keyword evidence="2" id="KW-1185">Reference proteome</keyword>
<name>A0A6G0WYZ5_9STRA</name>
<evidence type="ECO:0000313" key="2">
    <source>
        <dbReference type="Proteomes" id="UP000481153"/>
    </source>
</evidence>
<proteinExistence type="predicted"/>
<comment type="caution">
    <text evidence="1">The sequence shown here is derived from an EMBL/GenBank/DDBJ whole genome shotgun (WGS) entry which is preliminary data.</text>
</comment>
<accession>A0A6G0WYZ5</accession>